<dbReference type="Pfam" id="PF07508">
    <property type="entry name" value="Recombinase"/>
    <property type="match status" value="1"/>
</dbReference>
<reference evidence="3 4" key="2">
    <citation type="submission" date="2018-12" db="EMBL/GenBank/DDBJ databases">
        <title>Nakamurella antarcticus sp. nov., isolated from Antarctica South Shetland Islands soil.</title>
        <authorList>
            <person name="Peng F."/>
        </authorList>
    </citation>
    <scope>NUCLEOTIDE SEQUENCE [LARGE SCALE GENOMIC DNA]</scope>
    <source>
        <strain evidence="3 4">S14-144</strain>
    </source>
</reference>
<evidence type="ECO:0000259" key="1">
    <source>
        <dbReference type="PROSITE" id="PS51736"/>
    </source>
</evidence>
<proteinExistence type="predicted"/>
<dbReference type="EMBL" id="CP034170">
    <property type="protein sequence ID" value="AZI58378.1"/>
    <property type="molecule type" value="Genomic_DNA"/>
</dbReference>
<dbReference type="SMART" id="SM00857">
    <property type="entry name" value="Resolvase"/>
    <property type="match status" value="1"/>
</dbReference>
<dbReference type="Pfam" id="PF00239">
    <property type="entry name" value="Resolvase"/>
    <property type="match status" value="1"/>
</dbReference>
<name>A0A3G8ZMK1_9ACTN</name>
<organism evidence="3 4">
    <name type="scientific">Nakamurella antarctica</name>
    <dbReference type="NCBI Taxonomy" id="1902245"/>
    <lineage>
        <taxon>Bacteria</taxon>
        <taxon>Bacillati</taxon>
        <taxon>Actinomycetota</taxon>
        <taxon>Actinomycetes</taxon>
        <taxon>Nakamurellales</taxon>
        <taxon>Nakamurellaceae</taxon>
        <taxon>Nakamurella</taxon>
    </lineage>
</organism>
<dbReference type="RefSeq" id="WP_124799287.1">
    <property type="nucleotide sequence ID" value="NZ_CP034170.1"/>
</dbReference>
<evidence type="ECO:0000313" key="3">
    <source>
        <dbReference type="EMBL" id="AZI58378.1"/>
    </source>
</evidence>
<dbReference type="GO" id="GO:0003677">
    <property type="term" value="F:DNA binding"/>
    <property type="evidence" value="ECO:0007669"/>
    <property type="project" value="InterPro"/>
</dbReference>
<feature type="domain" description="Recombinase" evidence="2">
    <location>
        <begin position="160"/>
        <end position="275"/>
    </location>
</feature>
<dbReference type="CDD" id="cd00338">
    <property type="entry name" value="Ser_Recombinase"/>
    <property type="match status" value="1"/>
</dbReference>
<dbReference type="GO" id="GO:0000150">
    <property type="term" value="F:DNA strand exchange activity"/>
    <property type="evidence" value="ECO:0007669"/>
    <property type="project" value="InterPro"/>
</dbReference>
<evidence type="ECO:0000259" key="2">
    <source>
        <dbReference type="PROSITE" id="PS51737"/>
    </source>
</evidence>
<dbReference type="Gene3D" id="3.90.1750.20">
    <property type="entry name" value="Putative Large Serine Recombinase, Chain B, Domain 2"/>
    <property type="match status" value="1"/>
</dbReference>
<accession>A0A3G8ZMK1</accession>
<dbReference type="InterPro" id="IPR036162">
    <property type="entry name" value="Resolvase-like_N_sf"/>
</dbReference>
<dbReference type="InterPro" id="IPR006119">
    <property type="entry name" value="Resolv_N"/>
</dbReference>
<dbReference type="AlphaFoldDB" id="A0A3G8ZMK1"/>
<feature type="domain" description="Resolvase/invertase-type recombinase catalytic" evidence="1">
    <location>
        <begin position="6"/>
        <end position="153"/>
    </location>
</feature>
<keyword evidence="4" id="KW-1185">Reference proteome</keyword>
<dbReference type="OrthoDB" id="4500247at2"/>
<dbReference type="KEGG" id="nak:EH165_09740"/>
<dbReference type="PROSITE" id="PS51736">
    <property type="entry name" value="RECOMBINASES_3"/>
    <property type="match status" value="1"/>
</dbReference>
<dbReference type="PROSITE" id="PS51737">
    <property type="entry name" value="RECOMBINASE_DNA_BIND"/>
    <property type="match status" value="1"/>
</dbReference>
<dbReference type="PANTHER" id="PTHR30461">
    <property type="entry name" value="DNA-INVERTASE FROM LAMBDOID PROPHAGE"/>
    <property type="match status" value="1"/>
</dbReference>
<dbReference type="PANTHER" id="PTHR30461:SF23">
    <property type="entry name" value="DNA RECOMBINASE-RELATED"/>
    <property type="match status" value="1"/>
</dbReference>
<sequence length="472" mass="51894">MTETVRGAIYARISSDAEGFGLGVQRQTDDCRSAALKRGWKVETIYTDNDVSATRSKVRPEYQRMLADIAAGRITGVIVWDVDRLTRTPRELEDIIDLADRQGLSLASVGGEIDLSTPQGRMTARIKGTVARHETEQQSRRLRRKFQERAEAGKPHSFAAYGYRRINEFDDRGHRVNTRDELDQEQAAIVRQAARLLLAGQSLRAVTTELNTQGALSPRGKPWASATLKQIMVRDRNAGLRTHRGEIIGKGQWPPIYDEGTHDRVVALLTDPSRRTNKGTARKHLLTGLARCGLCAGPMVVNIGRVTADGRQPSAYTCQQCTRIRRKQSAVDEVVEGVMIARLTKPDALSVLAAGDPEEAERAAAEMAALGARLELAADEYAEGNLTGPQLKRITANLRPKIEGLKSVVSSHSPAPGLLDLVGDKALERWHLAPLEVKRTVIDLLATVTIMPTGSGKRFDPELIKIEWKANG</sequence>
<gene>
    <name evidence="3" type="ORF">EH165_09740</name>
</gene>
<reference evidence="3 4" key="1">
    <citation type="submission" date="2018-11" db="EMBL/GenBank/DDBJ databases">
        <authorList>
            <person name="Da X."/>
        </authorList>
    </citation>
    <scope>NUCLEOTIDE SEQUENCE [LARGE SCALE GENOMIC DNA]</scope>
    <source>
        <strain evidence="3 4">S14-144</strain>
    </source>
</reference>
<dbReference type="SUPFAM" id="SSF53041">
    <property type="entry name" value="Resolvase-like"/>
    <property type="match status" value="1"/>
</dbReference>
<dbReference type="InterPro" id="IPR050639">
    <property type="entry name" value="SSR_resolvase"/>
</dbReference>
<protein>
    <submittedName>
        <fullName evidence="3">Recombinase family protein</fullName>
    </submittedName>
</protein>
<dbReference type="Gene3D" id="3.40.50.1390">
    <property type="entry name" value="Resolvase, N-terminal catalytic domain"/>
    <property type="match status" value="1"/>
</dbReference>
<dbReference type="InterPro" id="IPR038109">
    <property type="entry name" value="DNA_bind_recomb_sf"/>
</dbReference>
<dbReference type="InterPro" id="IPR011109">
    <property type="entry name" value="DNA_bind_recombinase_dom"/>
</dbReference>
<dbReference type="Proteomes" id="UP000268084">
    <property type="component" value="Chromosome"/>
</dbReference>
<evidence type="ECO:0000313" key="4">
    <source>
        <dbReference type="Proteomes" id="UP000268084"/>
    </source>
</evidence>